<evidence type="ECO:0000313" key="1">
    <source>
        <dbReference type="EMBL" id="MBB5330714.1"/>
    </source>
</evidence>
<dbReference type="EMBL" id="JACHEB010000011">
    <property type="protein sequence ID" value="MBB5330714.1"/>
    <property type="molecule type" value="Genomic_DNA"/>
</dbReference>
<dbReference type="RefSeq" id="WP_183980406.1">
    <property type="nucleotide sequence ID" value="NZ_JACHEB010000011.1"/>
</dbReference>
<gene>
    <name evidence="1" type="ORF">HDF14_004350</name>
</gene>
<dbReference type="AlphaFoldDB" id="A0A9X0U5N2"/>
<sequence length="82" mass="9175">MEQLLVRDPLQQPQDGEGSLVDADMGAYYTWINQSRLVGAEQSRFLVWFEGHRIACAIAPTLPRGTTSTASTNLRHVMDWIG</sequence>
<reference evidence="1 2" key="1">
    <citation type="submission" date="2020-08" db="EMBL/GenBank/DDBJ databases">
        <title>Genomic Encyclopedia of Type Strains, Phase IV (KMG-V): Genome sequencing to study the core and pangenomes of soil and plant-associated prokaryotes.</title>
        <authorList>
            <person name="Whitman W."/>
        </authorList>
    </citation>
    <scope>NUCLEOTIDE SEQUENCE [LARGE SCALE GENOMIC DNA]</scope>
    <source>
        <strain evidence="1 2">X5P2</strain>
    </source>
</reference>
<dbReference type="Proteomes" id="UP000535182">
    <property type="component" value="Unassembled WGS sequence"/>
</dbReference>
<proteinExistence type="predicted"/>
<comment type="caution">
    <text evidence="1">The sequence shown here is derived from an EMBL/GenBank/DDBJ whole genome shotgun (WGS) entry which is preliminary data.</text>
</comment>
<accession>A0A9X0U5N2</accession>
<keyword evidence="2" id="KW-1185">Reference proteome</keyword>
<organism evidence="1 2">
    <name type="scientific">Tunturiibacter gelidiferens</name>
    <dbReference type="NCBI Taxonomy" id="3069689"/>
    <lineage>
        <taxon>Bacteria</taxon>
        <taxon>Pseudomonadati</taxon>
        <taxon>Acidobacteriota</taxon>
        <taxon>Terriglobia</taxon>
        <taxon>Terriglobales</taxon>
        <taxon>Acidobacteriaceae</taxon>
        <taxon>Tunturiibacter</taxon>
    </lineage>
</organism>
<name>A0A9X0U5N2_9BACT</name>
<evidence type="ECO:0000313" key="2">
    <source>
        <dbReference type="Proteomes" id="UP000535182"/>
    </source>
</evidence>
<protein>
    <submittedName>
        <fullName evidence="1">Uncharacterized protein</fullName>
    </submittedName>
</protein>